<dbReference type="EMBL" id="VUNQ01000025">
    <property type="protein sequence ID" value="MSU02163.1"/>
    <property type="molecule type" value="Genomic_DNA"/>
</dbReference>
<keyword evidence="2" id="KW-1185">Reference proteome</keyword>
<dbReference type="Proteomes" id="UP000469523">
    <property type="component" value="Unassembled WGS sequence"/>
</dbReference>
<name>A0A6N7XXJ0_9FIRM</name>
<sequence>MKQATLILIIMLILFSISGCKSIFHVELEDHINPNDNEVTNNGLNIENVPTEQFPIELDLVSGEYRAIWKEGYKYDTPILLNNLNDLEEFLSNHPAQSADQDILQQNYDDDFFKESVVYGYVKSEGSGSVKLIVNRAELKEDILKLFMERTVPEEGTDDMATRICLFGINRGDIKNVNAVEGIILDVSSK</sequence>
<evidence type="ECO:0000313" key="2">
    <source>
        <dbReference type="Proteomes" id="UP000469523"/>
    </source>
</evidence>
<protein>
    <submittedName>
        <fullName evidence="1">Uncharacterized protein</fullName>
    </submittedName>
</protein>
<reference evidence="1 2" key="1">
    <citation type="submission" date="2019-09" db="EMBL/GenBank/DDBJ databases">
        <title>In-depth cultivation of the pig gut microbiome towards novel bacterial diversity and tailored functional studies.</title>
        <authorList>
            <person name="Wylensek D."/>
            <person name="Hitch T.C.A."/>
            <person name="Clavel T."/>
        </authorList>
    </citation>
    <scope>NUCLEOTIDE SEQUENCE [LARGE SCALE GENOMIC DNA]</scope>
    <source>
        <strain evidence="1 2">WCA3-693-APC-4?</strain>
    </source>
</reference>
<accession>A0A6N7XXJ0</accession>
<dbReference type="RefSeq" id="WP_154440814.1">
    <property type="nucleotide sequence ID" value="NZ_VUNQ01000025.1"/>
</dbReference>
<proteinExistence type="predicted"/>
<organism evidence="1 2">
    <name type="scientific">Tissierella pigra</name>
    <dbReference type="NCBI Taxonomy" id="2607614"/>
    <lineage>
        <taxon>Bacteria</taxon>
        <taxon>Bacillati</taxon>
        <taxon>Bacillota</taxon>
        <taxon>Tissierellia</taxon>
        <taxon>Tissierellales</taxon>
        <taxon>Tissierellaceae</taxon>
        <taxon>Tissierella</taxon>
    </lineage>
</organism>
<dbReference type="PROSITE" id="PS51257">
    <property type="entry name" value="PROKAR_LIPOPROTEIN"/>
    <property type="match status" value="1"/>
</dbReference>
<evidence type="ECO:0000313" key="1">
    <source>
        <dbReference type="EMBL" id="MSU02163.1"/>
    </source>
</evidence>
<comment type="caution">
    <text evidence="1">The sequence shown here is derived from an EMBL/GenBank/DDBJ whole genome shotgun (WGS) entry which is preliminary data.</text>
</comment>
<dbReference type="AlphaFoldDB" id="A0A6N7XXJ0"/>
<gene>
    <name evidence="1" type="ORF">FYJ83_11840</name>
</gene>